<dbReference type="OrthoDB" id="378402at2157"/>
<evidence type="ECO:0000313" key="1">
    <source>
        <dbReference type="EMBL" id="QKQ99329.1"/>
    </source>
</evidence>
<dbReference type="KEGG" id="mten:GWK48_02010"/>
<dbReference type="EMBL" id="CP049074">
    <property type="protein sequence ID" value="QKQ99329.1"/>
    <property type="molecule type" value="Genomic_DNA"/>
</dbReference>
<reference evidence="1 2" key="1">
    <citation type="submission" date="2020-02" db="EMBL/GenBank/DDBJ databases">
        <title>Comparative genome analysis reveals the metabolism and evolution of the thermophilic archaeal genus Metallosphaera.</title>
        <authorList>
            <person name="Jiang C."/>
        </authorList>
    </citation>
    <scope>NUCLEOTIDE SEQUENCE [LARGE SCALE GENOMIC DNA]</scope>
    <source>
        <strain evidence="1 2">Ric-A</strain>
    </source>
</reference>
<dbReference type="Proteomes" id="UP000509301">
    <property type="component" value="Chromosome"/>
</dbReference>
<name>A0A6N0NW00_9CREN</name>
<dbReference type="RefSeq" id="WP_174629130.1">
    <property type="nucleotide sequence ID" value="NZ_CP049074.1"/>
</dbReference>
<sequence>MIERHKVDRFGVSFLRIPGKQGRIVFADVAIFCEKEIHEIEYIDTKIALEYGEIVKIILCPTDLGTIICNVVVELNSQSQPTPEEIYRDILSALNRVGCTP</sequence>
<protein>
    <submittedName>
        <fullName evidence="1">Uncharacterized protein</fullName>
    </submittedName>
</protein>
<organism evidence="1 2">
    <name type="scientific">Metallosphaera tengchongensis</name>
    <dbReference type="NCBI Taxonomy" id="1532350"/>
    <lineage>
        <taxon>Archaea</taxon>
        <taxon>Thermoproteota</taxon>
        <taxon>Thermoprotei</taxon>
        <taxon>Sulfolobales</taxon>
        <taxon>Sulfolobaceae</taxon>
        <taxon>Metallosphaera</taxon>
    </lineage>
</organism>
<proteinExistence type="predicted"/>
<dbReference type="GeneID" id="55640683"/>
<keyword evidence="2" id="KW-1185">Reference proteome</keyword>
<evidence type="ECO:0000313" key="2">
    <source>
        <dbReference type="Proteomes" id="UP000509301"/>
    </source>
</evidence>
<dbReference type="AlphaFoldDB" id="A0A6N0NW00"/>
<accession>A0A6N0NW00</accession>
<gene>
    <name evidence="1" type="ORF">GWK48_02010</name>
</gene>